<evidence type="ECO:0000313" key="2">
    <source>
        <dbReference type="EMBL" id="ABW32484.1"/>
    </source>
</evidence>
<name>A8ZMS3_ACAM1</name>
<dbReference type="Proteomes" id="UP000000268">
    <property type="component" value="Plasmid pREB3"/>
</dbReference>
<proteinExistence type="predicted"/>
<sequence>MFTSRRTYLQIANNCPRNWRRSVTFTYSLPAVKWGKEQIVTLNRTQAFLDKPFDADEWQKFYYRNQQHYIRQRLTAIKLLNEGHSRTQVSEQVGCSYDTLTRWMDKYLDGGLQGLVQPIRHQKPSRLSPEEQQQLKEMVLTQRPTDYGIDRNMWTGAILAVVIEQRFEVQLKDSRIYELLSELGLSYQRAHRDYANADLNAQKEWVAAVKKTAITTIG</sequence>
<keyword evidence="3" id="KW-1185">Reference proteome</keyword>
<dbReference type="InterPro" id="IPR025959">
    <property type="entry name" value="Winged_HTH_dom"/>
</dbReference>
<geneLocation type="plasmid" evidence="2 3">
    <name>pREB3</name>
</geneLocation>
<dbReference type="HOGENOM" id="CLU_1280863_0_0_3"/>
<dbReference type="SUPFAM" id="SSF46689">
    <property type="entry name" value="Homeodomain-like"/>
    <property type="match status" value="1"/>
</dbReference>
<gene>
    <name evidence="2" type="ordered locus">AM1_C0183</name>
</gene>
<feature type="domain" description="Winged helix-turn helix" evidence="1">
    <location>
        <begin position="151"/>
        <end position="207"/>
    </location>
</feature>
<dbReference type="NCBIfam" id="NF033545">
    <property type="entry name" value="transpos_IS630"/>
    <property type="match status" value="1"/>
</dbReference>
<protein>
    <recommendedName>
        <fullName evidence="1">Winged helix-turn helix domain-containing protein</fullName>
    </recommendedName>
</protein>
<dbReference type="KEGG" id="amr:AM1_C0183"/>
<dbReference type="AlphaFoldDB" id="A8ZMS3"/>
<dbReference type="EMBL" id="CP000840">
    <property type="protein sequence ID" value="ABW32484.1"/>
    <property type="molecule type" value="Genomic_DNA"/>
</dbReference>
<evidence type="ECO:0000313" key="3">
    <source>
        <dbReference type="Proteomes" id="UP000000268"/>
    </source>
</evidence>
<organism evidence="2 3">
    <name type="scientific">Acaryochloris marina (strain MBIC 11017)</name>
    <dbReference type="NCBI Taxonomy" id="329726"/>
    <lineage>
        <taxon>Bacteria</taxon>
        <taxon>Bacillati</taxon>
        <taxon>Cyanobacteriota</taxon>
        <taxon>Cyanophyceae</taxon>
        <taxon>Acaryochloridales</taxon>
        <taxon>Acaryochloridaceae</taxon>
        <taxon>Acaryochloris</taxon>
    </lineage>
</organism>
<dbReference type="Pfam" id="PF13592">
    <property type="entry name" value="HTH_33"/>
    <property type="match status" value="1"/>
</dbReference>
<dbReference type="Gene3D" id="1.10.10.60">
    <property type="entry name" value="Homeodomain-like"/>
    <property type="match status" value="1"/>
</dbReference>
<accession>A8ZMS3</accession>
<reference evidence="2 3" key="1">
    <citation type="journal article" date="2008" name="Proc. Natl. Acad. Sci. U.S.A.">
        <title>Niche adaptation and genome expansion in the chlorophyll d-producing cyanobacterium Acaryochloris marina.</title>
        <authorList>
            <person name="Swingley W.D."/>
            <person name="Chen M."/>
            <person name="Cheung P.C."/>
            <person name="Conrad A.L."/>
            <person name="Dejesa L.C."/>
            <person name="Hao J."/>
            <person name="Honchak B.M."/>
            <person name="Karbach L.E."/>
            <person name="Kurdoglu A."/>
            <person name="Lahiri S."/>
            <person name="Mastrian S.D."/>
            <person name="Miyashita H."/>
            <person name="Page L."/>
            <person name="Ramakrishna P."/>
            <person name="Satoh S."/>
            <person name="Sattley W.M."/>
            <person name="Shimada Y."/>
            <person name="Taylor H.L."/>
            <person name="Tomo T."/>
            <person name="Tsuchiya T."/>
            <person name="Wang Z.T."/>
            <person name="Raymond J."/>
            <person name="Mimuro M."/>
            <person name="Blankenship R.E."/>
            <person name="Touchman J.W."/>
        </authorList>
    </citation>
    <scope>NUCLEOTIDE SEQUENCE [LARGE SCALE GENOMIC DNA]</scope>
    <source>
        <strain evidence="3">MBIC 11017</strain>
        <plasmid evidence="3">Plasmid pREB3</plasmid>
    </source>
</reference>
<dbReference type="InterPro" id="IPR047655">
    <property type="entry name" value="Transpos_IS630-like"/>
</dbReference>
<dbReference type="Pfam" id="PF13384">
    <property type="entry name" value="HTH_23"/>
    <property type="match status" value="1"/>
</dbReference>
<dbReference type="InterPro" id="IPR009057">
    <property type="entry name" value="Homeodomain-like_sf"/>
</dbReference>
<evidence type="ECO:0000259" key="1">
    <source>
        <dbReference type="Pfam" id="PF13592"/>
    </source>
</evidence>
<keyword evidence="2" id="KW-0614">Plasmid</keyword>